<sequence length="173" mass="19733">MKTMLLIGGLGLLFILGFLGIRWIRVFLASDYHHMLKALYKNTIPLVRPQQIQHWEDYIILDTRAANEYAVSALPNAVWINYPNLNEAVISTIPKHKKILLYCSVGYRSERIGEQLLSMGFSQVYNLYGGIFEWVNQGQTVVDSSGLNVNKVHGYSPSWGKWIKNSVEVVYTP</sequence>
<keyword evidence="3" id="KW-1185">Reference proteome</keyword>
<dbReference type="PROSITE" id="PS50206">
    <property type="entry name" value="RHODANESE_3"/>
    <property type="match status" value="1"/>
</dbReference>
<dbReference type="Proteomes" id="UP001060919">
    <property type="component" value="Chromosome"/>
</dbReference>
<dbReference type="PANTHER" id="PTHR43031:SF16">
    <property type="entry name" value="OXIDOREDUCTASE"/>
    <property type="match status" value="1"/>
</dbReference>
<dbReference type="RefSeq" id="WP_264788054.1">
    <property type="nucleotide sequence ID" value="NZ_AP026867.1"/>
</dbReference>
<name>A0A915YGP5_9BACT</name>
<dbReference type="AlphaFoldDB" id="A0A915YGP5"/>
<dbReference type="CDD" id="cd00158">
    <property type="entry name" value="RHOD"/>
    <property type="match status" value="1"/>
</dbReference>
<feature type="domain" description="Rhodanese" evidence="1">
    <location>
        <begin position="54"/>
        <end position="143"/>
    </location>
</feature>
<dbReference type="SMART" id="SM00450">
    <property type="entry name" value="RHOD"/>
    <property type="match status" value="1"/>
</dbReference>
<organism evidence="2 3">
    <name type="scientific">Aureispira anguillae</name>
    <dbReference type="NCBI Taxonomy" id="2864201"/>
    <lineage>
        <taxon>Bacteria</taxon>
        <taxon>Pseudomonadati</taxon>
        <taxon>Bacteroidota</taxon>
        <taxon>Saprospiria</taxon>
        <taxon>Saprospirales</taxon>
        <taxon>Saprospiraceae</taxon>
        <taxon>Aureispira</taxon>
    </lineage>
</organism>
<proteinExistence type="predicted"/>
<reference evidence="2" key="1">
    <citation type="submission" date="2022-09" db="EMBL/GenBank/DDBJ databases">
        <title>Aureispira anguillicida sp. nov., isolated from Leptocephalus of Japanese eel Anguilla japonica.</title>
        <authorList>
            <person name="Yuasa K."/>
            <person name="Mekata T."/>
            <person name="Ikunari K."/>
        </authorList>
    </citation>
    <scope>NUCLEOTIDE SEQUENCE</scope>
    <source>
        <strain evidence="2">EL160426</strain>
    </source>
</reference>
<dbReference type="NCBIfam" id="NF045521">
    <property type="entry name" value="rhoda_near_glyco"/>
    <property type="match status" value="1"/>
</dbReference>
<evidence type="ECO:0000313" key="3">
    <source>
        <dbReference type="Proteomes" id="UP001060919"/>
    </source>
</evidence>
<accession>A0A915YGP5</accession>
<evidence type="ECO:0000313" key="2">
    <source>
        <dbReference type="EMBL" id="BDS12694.1"/>
    </source>
</evidence>
<dbReference type="SUPFAM" id="SSF52821">
    <property type="entry name" value="Rhodanese/Cell cycle control phosphatase"/>
    <property type="match status" value="1"/>
</dbReference>
<gene>
    <name evidence="2" type="ORF">AsAng_0034180</name>
</gene>
<dbReference type="Gene3D" id="3.40.250.10">
    <property type="entry name" value="Rhodanese-like domain"/>
    <property type="match status" value="1"/>
</dbReference>
<dbReference type="PANTHER" id="PTHR43031">
    <property type="entry name" value="FAD-DEPENDENT OXIDOREDUCTASE"/>
    <property type="match status" value="1"/>
</dbReference>
<dbReference type="InterPro" id="IPR036873">
    <property type="entry name" value="Rhodanese-like_dom_sf"/>
</dbReference>
<dbReference type="KEGG" id="aup:AsAng_0034180"/>
<dbReference type="Pfam" id="PF00581">
    <property type="entry name" value="Rhodanese"/>
    <property type="match status" value="1"/>
</dbReference>
<protein>
    <submittedName>
        <fullName evidence="2">Rhodanese-like domain-containing protein</fullName>
    </submittedName>
</protein>
<evidence type="ECO:0000259" key="1">
    <source>
        <dbReference type="PROSITE" id="PS50206"/>
    </source>
</evidence>
<dbReference type="EMBL" id="AP026867">
    <property type="protein sequence ID" value="BDS12694.1"/>
    <property type="molecule type" value="Genomic_DNA"/>
</dbReference>
<dbReference type="InterPro" id="IPR050229">
    <property type="entry name" value="GlpE_sulfurtransferase"/>
</dbReference>
<dbReference type="InterPro" id="IPR001763">
    <property type="entry name" value="Rhodanese-like_dom"/>
</dbReference>